<dbReference type="PANTHER" id="PTHR23151">
    <property type="entry name" value="DIHYDROLIPOAMIDE ACETYL/SUCCINYL-TRANSFERASE-RELATED"/>
    <property type="match status" value="1"/>
</dbReference>
<feature type="compositionally biased region" description="Low complexity" evidence="1">
    <location>
        <begin position="141"/>
        <end position="154"/>
    </location>
</feature>
<dbReference type="Proteomes" id="UP000297245">
    <property type="component" value="Unassembled WGS sequence"/>
</dbReference>
<feature type="region of interest" description="Disordered" evidence="1">
    <location>
        <begin position="139"/>
        <end position="218"/>
    </location>
</feature>
<dbReference type="AlphaFoldDB" id="A0A4V4HFV2"/>
<dbReference type="InterPro" id="IPR045257">
    <property type="entry name" value="E2/Pdx1"/>
</dbReference>
<dbReference type="InterPro" id="IPR011053">
    <property type="entry name" value="Single_hybrid_motif"/>
</dbReference>
<feature type="compositionally biased region" description="Polar residues" evidence="1">
    <location>
        <begin position="197"/>
        <end position="210"/>
    </location>
</feature>
<evidence type="ECO:0000313" key="3">
    <source>
        <dbReference type="EMBL" id="THU96355.1"/>
    </source>
</evidence>
<dbReference type="SUPFAM" id="SSF51230">
    <property type="entry name" value="Single hybrid motif"/>
    <property type="match status" value="1"/>
</dbReference>
<feature type="compositionally biased region" description="Basic residues" evidence="1">
    <location>
        <begin position="165"/>
        <end position="181"/>
    </location>
</feature>
<sequence>MTANALLSRTNSLTRTVRNGPVTRVRKHSFHESRPPKAIMMPSMSPLMTEGTITRWNKKEGEAFAAGDVLFLIESDYGFAPLEIRAEIPGVLGRILMPEGSTRVPVEQIIALVADKNSVTTIRPQIRVDIPPTPVPGALKTASSSSLTTPTSAPVFNTVSLKPRLPPRPHPHHHHHYHHSISHVEHNHPSLLHSSIHRSPSPSLFESHSPSDGGIHSAGVSSVRGMVIDHHNLICPSPTKTSCASVSSIGCASGVSEPLLSEAETRVTTEAAADLRRKIMSNLARTGSMKGGGSASGRCATTEYFDGIL</sequence>
<gene>
    <name evidence="3" type="ORF">K435DRAFT_778565</name>
</gene>
<dbReference type="CDD" id="cd06849">
    <property type="entry name" value="lipoyl_domain"/>
    <property type="match status" value="1"/>
</dbReference>
<dbReference type="Gene3D" id="2.40.50.100">
    <property type="match status" value="1"/>
</dbReference>
<dbReference type="PANTHER" id="PTHR23151:SF90">
    <property type="entry name" value="DIHYDROLIPOYLLYSINE-RESIDUE ACETYLTRANSFERASE COMPONENT OF PYRUVATE DEHYDROGENASE COMPLEX, MITOCHONDRIAL-RELATED"/>
    <property type="match status" value="1"/>
</dbReference>
<proteinExistence type="predicted"/>
<dbReference type="Pfam" id="PF00364">
    <property type="entry name" value="Biotin_lipoyl"/>
    <property type="match status" value="1"/>
</dbReference>
<dbReference type="EMBL" id="ML179179">
    <property type="protein sequence ID" value="THU96355.1"/>
    <property type="molecule type" value="Genomic_DNA"/>
</dbReference>
<dbReference type="GO" id="GO:0005739">
    <property type="term" value="C:mitochondrion"/>
    <property type="evidence" value="ECO:0007669"/>
    <property type="project" value="TreeGrafter"/>
</dbReference>
<evidence type="ECO:0000313" key="4">
    <source>
        <dbReference type="Proteomes" id="UP000297245"/>
    </source>
</evidence>
<keyword evidence="4" id="KW-1185">Reference proteome</keyword>
<dbReference type="GO" id="GO:0006086">
    <property type="term" value="P:pyruvate decarboxylation to acetyl-CoA"/>
    <property type="evidence" value="ECO:0007669"/>
    <property type="project" value="InterPro"/>
</dbReference>
<dbReference type="InterPro" id="IPR000089">
    <property type="entry name" value="Biotin_lipoyl"/>
</dbReference>
<name>A0A4V4HFV2_DENBC</name>
<accession>A0A4V4HFV2</accession>
<dbReference type="GO" id="GO:0045254">
    <property type="term" value="C:pyruvate dehydrogenase complex"/>
    <property type="evidence" value="ECO:0007669"/>
    <property type="project" value="InterPro"/>
</dbReference>
<protein>
    <recommendedName>
        <fullName evidence="2">Lipoyl-binding domain-containing protein</fullName>
    </recommendedName>
</protein>
<evidence type="ECO:0000259" key="2">
    <source>
        <dbReference type="Pfam" id="PF00364"/>
    </source>
</evidence>
<organism evidence="3 4">
    <name type="scientific">Dendrothele bispora (strain CBS 962.96)</name>
    <dbReference type="NCBI Taxonomy" id="1314807"/>
    <lineage>
        <taxon>Eukaryota</taxon>
        <taxon>Fungi</taxon>
        <taxon>Dikarya</taxon>
        <taxon>Basidiomycota</taxon>
        <taxon>Agaricomycotina</taxon>
        <taxon>Agaricomycetes</taxon>
        <taxon>Agaricomycetidae</taxon>
        <taxon>Agaricales</taxon>
        <taxon>Agaricales incertae sedis</taxon>
        <taxon>Dendrothele</taxon>
    </lineage>
</organism>
<feature type="domain" description="Lipoyl-binding" evidence="2">
    <location>
        <begin position="38"/>
        <end position="111"/>
    </location>
</feature>
<dbReference type="OrthoDB" id="537444at2759"/>
<reference evidence="3 4" key="1">
    <citation type="journal article" date="2019" name="Nat. Ecol. Evol.">
        <title>Megaphylogeny resolves global patterns of mushroom evolution.</title>
        <authorList>
            <person name="Varga T."/>
            <person name="Krizsan K."/>
            <person name="Foldi C."/>
            <person name="Dima B."/>
            <person name="Sanchez-Garcia M."/>
            <person name="Sanchez-Ramirez S."/>
            <person name="Szollosi G.J."/>
            <person name="Szarkandi J.G."/>
            <person name="Papp V."/>
            <person name="Albert L."/>
            <person name="Andreopoulos W."/>
            <person name="Angelini C."/>
            <person name="Antonin V."/>
            <person name="Barry K.W."/>
            <person name="Bougher N.L."/>
            <person name="Buchanan P."/>
            <person name="Buyck B."/>
            <person name="Bense V."/>
            <person name="Catcheside P."/>
            <person name="Chovatia M."/>
            <person name="Cooper J."/>
            <person name="Damon W."/>
            <person name="Desjardin D."/>
            <person name="Finy P."/>
            <person name="Geml J."/>
            <person name="Haridas S."/>
            <person name="Hughes K."/>
            <person name="Justo A."/>
            <person name="Karasinski D."/>
            <person name="Kautmanova I."/>
            <person name="Kiss B."/>
            <person name="Kocsube S."/>
            <person name="Kotiranta H."/>
            <person name="LaButti K.M."/>
            <person name="Lechner B.E."/>
            <person name="Liimatainen K."/>
            <person name="Lipzen A."/>
            <person name="Lukacs Z."/>
            <person name="Mihaltcheva S."/>
            <person name="Morgado L.N."/>
            <person name="Niskanen T."/>
            <person name="Noordeloos M.E."/>
            <person name="Ohm R.A."/>
            <person name="Ortiz-Santana B."/>
            <person name="Ovrebo C."/>
            <person name="Racz N."/>
            <person name="Riley R."/>
            <person name="Savchenko A."/>
            <person name="Shiryaev A."/>
            <person name="Soop K."/>
            <person name="Spirin V."/>
            <person name="Szebenyi C."/>
            <person name="Tomsovsky M."/>
            <person name="Tulloss R.E."/>
            <person name="Uehling J."/>
            <person name="Grigoriev I.V."/>
            <person name="Vagvolgyi C."/>
            <person name="Papp T."/>
            <person name="Martin F.M."/>
            <person name="Miettinen O."/>
            <person name="Hibbett D.S."/>
            <person name="Nagy L.G."/>
        </authorList>
    </citation>
    <scope>NUCLEOTIDE SEQUENCE [LARGE SCALE GENOMIC DNA]</scope>
    <source>
        <strain evidence="3 4">CBS 962.96</strain>
    </source>
</reference>
<evidence type="ECO:0000256" key="1">
    <source>
        <dbReference type="SAM" id="MobiDB-lite"/>
    </source>
</evidence>